<organism evidence="1 2">
    <name type="scientific">Geofilum rubicundum JCM 15548</name>
    <dbReference type="NCBI Taxonomy" id="1236989"/>
    <lineage>
        <taxon>Bacteria</taxon>
        <taxon>Pseudomonadati</taxon>
        <taxon>Bacteroidota</taxon>
        <taxon>Bacteroidia</taxon>
        <taxon>Marinilabiliales</taxon>
        <taxon>Marinilabiliaceae</taxon>
        <taxon>Geofilum</taxon>
    </lineage>
</organism>
<reference evidence="1 2" key="1">
    <citation type="journal article" date="2015" name="Microbes Environ.">
        <title>Distribution and evolution of nitrogen fixation genes in the phylum bacteroidetes.</title>
        <authorList>
            <person name="Inoue J."/>
            <person name="Oshima K."/>
            <person name="Suda W."/>
            <person name="Sakamoto M."/>
            <person name="Iino T."/>
            <person name="Noda S."/>
            <person name="Hongoh Y."/>
            <person name="Hattori M."/>
            <person name="Ohkuma M."/>
        </authorList>
    </citation>
    <scope>NUCLEOTIDE SEQUENCE [LARGE SCALE GENOMIC DNA]</scope>
    <source>
        <strain evidence="1">JCM 15548</strain>
    </source>
</reference>
<gene>
    <name evidence="1" type="ORF">JCM15548_12627</name>
</gene>
<dbReference type="Proteomes" id="UP000032900">
    <property type="component" value="Unassembled WGS sequence"/>
</dbReference>
<name>A0A0E9LXS0_9BACT</name>
<dbReference type="EMBL" id="BAZW01000022">
    <property type="protein sequence ID" value="GAO30362.1"/>
    <property type="molecule type" value="Genomic_DNA"/>
</dbReference>
<dbReference type="Gene3D" id="2.40.160.20">
    <property type="match status" value="1"/>
</dbReference>
<proteinExistence type="predicted"/>
<evidence type="ECO:0000313" key="2">
    <source>
        <dbReference type="Proteomes" id="UP000032900"/>
    </source>
</evidence>
<dbReference type="AlphaFoldDB" id="A0A0E9LXS0"/>
<evidence type="ECO:0000313" key="1">
    <source>
        <dbReference type="EMBL" id="GAO30362.1"/>
    </source>
</evidence>
<comment type="caution">
    <text evidence="1">The sequence shown here is derived from an EMBL/GenBank/DDBJ whole genome shotgun (WGS) entry which is preliminary data.</text>
</comment>
<dbReference type="RefSeq" id="WP_062125288.1">
    <property type="nucleotide sequence ID" value="NZ_BAZW01000022.1"/>
</dbReference>
<protein>
    <recommendedName>
        <fullName evidence="3">Outer membrane protein beta-barrel domain-containing protein</fullName>
    </recommendedName>
</protein>
<accession>A0A0E9LXS0</accession>
<evidence type="ECO:0008006" key="3">
    <source>
        <dbReference type="Google" id="ProtNLM"/>
    </source>
</evidence>
<sequence>MKRLLPIWLFFIALTATKAQDRIITVQKDTIDCRIISVGDERIIYEQETSEFQVVGKSIATSNVLHYLRLNQPGVDRDPYRAPFSLDRPERPYLLTIQGGMARLFTDFGSYKNTLVEMGVPTSEADDYIGQLKNGLHIHAAFHYLLSKNVGIGVDYSLFYSASEKNFLIPGYNQMSLPVFVHLSLDEKLYAHFSGLSLLFQQFPGSAGKLKISETLSSGLFLFRNEVRSSEYQTYWNEGAGYNIGYQQYYDQANAVTTGATVGIKGGLSVEYQISPGFSAGLAGNFIWAKLQKASYKDADNEINDQELETAIDVSHLDYGLTVRYSF</sequence>
<keyword evidence="2" id="KW-1185">Reference proteome</keyword>
<dbReference type="OrthoDB" id="1093738at2"/>
<dbReference type="STRING" id="1236989.JCM15548_12627"/>